<comment type="subcellular location">
    <subcellularLocation>
        <location evidence="2">Cytoplasm</location>
    </subcellularLocation>
</comment>
<dbReference type="GeneID" id="93732789"/>
<dbReference type="InterPro" id="IPR001907">
    <property type="entry name" value="ClpP"/>
</dbReference>
<dbReference type="GO" id="GO:0051117">
    <property type="term" value="F:ATPase binding"/>
    <property type="evidence" value="ECO:0007669"/>
    <property type="project" value="TreeGrafter"/>
</dbReference>
<keyword evidence="2" id="KW-0963">Cytoplasm</keyword>
<dbReference type="GO" id="GO:0006515">
    <property type="term" value="P:protein quality control for misfolded or incompletely synthesized proteins"/>
    <property type="evidence" value="ECO:0007669"/>
    <property type="project" value="TreeGrafter"/>
</dbReference>
<dbReference type="Gene3D" id="3.90.226.10">
    <property type="entry name" value="2-enoyl-CoA Hydratase, Chain A, domain 1"/>
    <property type="match status" value="1"/>
</dbReference>
<dbReference type="InterPro" id="IPR023562">
    <property type="entry name" value="ClpP/TepA"/>
</dbReference>
<evidence type="ECO:0000256" key="3">
    <source>
        <dbReference type="RuleBase" id="RU003567"/>
    </source>
</evidence>
<keyword evidence="2" id="KW-0720">Serine protease</keyword>
<comment type="catalytic activity">
    <reaction evidence="2">
        <text>Hydrolysis of proteins to small peptides in the presence of ATP and magnesium. alpha-casein is the usual test substrate. In the absence of ATP, only oligopeptides shorter than five residues are hydrolyzed (such as succinyl-Leu-Tyr-|-NHMec, and Leu-Tyr-Leu-|-Tyr-Trp, in which cleavage of the -Tyr-|-Leu- and -Tyr-|-Trp bonds also occurs).</text>
        <dbReference type="EC" id="3.4.21.92"/>
    </reaction>
</comment>
<dbReference type="HAMAP" id="MF_00444">
    <property type="entry name" value="ClpP"/>
    <property type="match status" value="1"/>
</dbReference>
<dbReference type="GO" id="GO:0005737">
    <property type="term" value="C:cytoplasm"/>
    <property type="evidence" value="ECO:0007669"/>
    <property type="project" value="UniProtKB-SubCell"/>
</dbReference>
<evidence type="ECO:0000256" key="2">
    <source>
        <dbReference type="HAMAP-Rule" id="MF_00444"/>
    </source>
</evidence>
<gene>
    <name evidence="2" type="primary">clpP</name>
    <name evidence="4" type="ORF">SCLAV_0526</name>
</gene>
<dbReference type="PANTHER" id="PTHR10381">
    <property type="entry name" value="ATP-DEPENDENT CLP PROTEASE PROTEOLYTIC SUBUNIT"/>
    <property type="match status" value="1"/>
</dbReference>
<dbReference type="InterPro" id="IPR029045">
    <property type="entry name" value="ClpP/crotonase-like_dom_sf"/>
</dbReference>
<dbReference type="eggNOG" id="COG0740">
    <property type="taxonomic scope" value="Bacteria"/>
</dbReference>
<dbReference type="GO" id="GO:0004176">
    <property type="term" value="F:ATP-dependent peptidase activity"/>
    <property type="evidence" value="ECO:0007669"/>
    <property type="project" value="InterPro"/>
</dbReference>
<sequence>MTNPAHSPAPPTLGRAPAAARHTLPEFHERTPYGPRTLDPYAKLLEGRIVFLGTPVDDIAVGDVIAQFLHLEYAQPDGEISLYINSPGGSLDAVLAIHDTVQLIRCTVETVCVGQAAGPAALLLAAGSPGRRLTLPGARIALSGPALEKTVGQPSDLELHAAELLRQRTQFTGLLARHTGRDERRVAADLERTTVLDAAGALEYGLVDQILSRRAATPAG</sequence>
<dbReference type="GO" id="GO:0004252">
    <property type="term" value="F:serine-type endopeptidase activity"/>
    <property type="evidence" value="ECO:0007669"/>
    <property type="project" value="UniProtKB-UniRule"/>
</dbReference>
<dbReference type="CDD" id="cd07017">
    <property type="entry name" value="S14_ClpP_2"/>
    <property type="match status" value="1"/>
</dbReference>
<dbReference type="KEGG" id="sclf:BB341_25255"/>
<reference evidence="4 5" key="1">
    <citation type="journal article" date="2010" name="Genome Biol. Evol.">
        <title>The sequence of a 1.8-mb bacterial linear plasmid reveals a rich evolutionary reservoir of secondary metabolic pathways.</title>
        <authorList>
            <person name="Medema M.H."/>
            <person name="Trefzer A."/>
            <person name="Kovalchuk A."/>
            <person name="van den Berg M."/>
            <person name="Mueller U."/>
            <person name="Heijne W."/>
            <person name="Wu L."/>
            <person name="Alam M.T."/>
            <person name="Ronning C.M."/>
            <person name="Nierman W.C."/>
            <person name="Bovenberg R.A.L."/>
            <person name="Breitling R."/>
            <person name="Takano E."/>
        </authorList>
    </citation>
    <scope>NUCLEOTIDE SEQUENCE [LARGE SCALE GENOMIC DNA]</scope>
    <source>
        <strain evidence="5">ATCC 27064 / DSM 738 / JCM 4710 / NBRC 13307 / NCIMB 12785 / NRRL 3585 / VKM Ac-602</strain>
    </source>
</reference>
<dbReference type="Proteomes" id="UP000002357">
    <property type="component" value="Chromosome"/>
</dbReference>
<keyword evidence="2 4" id="KW-0378">Hydrolase</keyword>
<dbReference type="EC" id="3.4.21.92" evidence="2"/>
<dbReference type="PANTHER" id="PTHR10381:SF26">
    <property type="entry name" value="ATP-DEPENDENT CLP PROTEASE PROTEOLYTIC SUBUNIT-LIKE-RELATED"/>
    <property type="match status" value="1"/>
</dbReference>
<comment type="function">
    <text evidence="2">Cleaves peptides in various proteins in a process that requires ATP hydrolysis. Has a chymotrypsin-like activity. Plays a major role in the degradation of misfolded proteins.</text>
</comment>
<dbReference type="PRINTS" id="PR00127">
    <property type="entry name" value="CLPPROTEASEP"/>
</dbReference>
<proteinExistence type="inferred from homology"/>
<protein>
    <recommendedName>
        <fullName evidence="2 3">ATP-dependent Clp protease proteolytic subunit</fullName>
        <ecNumber evidence="2">3.4.21.92</ecNumber>
    </recommendedName>
    <alternativeName>
        <fullName evidence="2">Endopeptidase Clp</fullName>
    </alternativeName>
</protein>
<dbReference type="RefSeq" id="WP_003959599.1">
    <property type="nucleotide sequence ID" value="NZ_CM000913.1"/>
</dbReference>
<dbReference type="SUPFAM" id="SSF52096">
    <property type="entry name" value="ClpP/crotonase"/>
    <property type="match status" value="1"/>
</dbReference>
<dbReference type="STRING" id="1901.BB341_25255"/>
<dbReference type="Pfam" id="PF00574">
    <property type="entry name" value="CLP_protease"/>
    <property type="match status" value="1"/>
</dbReference>
<accession>E2Q9I2</accession>
<keyword evidence="5" id="KW-1185">Reference proteome</keyword>
<dbReference type="OrthoDB" id="9802800at2"/>
<keyword evidence="2 4" id="KW-0645">Protease</keyword>
<comment type="caution">
    <text evidence="2">Lacks conserved residue(s) required for the propagation of feature annotation.</text>
</comment>
<evidence type="ECO:0000313" key="5">
    <source>
        <dbReference type="Proteomes" id="UP000002357"/>
    </source>
</evidence>
<evidence type="ECO:0000256" key="1">
    <source>
        <dbReference type="ARBA" id="ARBA00007039"/>
    </source>
</evidence>
<organism evidence="4 5">
    <name type="scientific">Streptomyces clavuligerus</name>
    <dbReference type="NCBI Taxonomy" id="1901"/>
    <lineage>
        <taxon>Bacteria</taxon>
        <taxon>Bacillati</taxon>
        <taxon>Actinomycetota</taxon>
        <taxon>Actinomycetes</taxon>
        <taxon>Kitasatosporales</taxon>
        <taxon>Streptomycetaceae</taxon>
        <taxon>Streptomyces</taxon>
    </lineage>
</organism>
<evidence type="ECO:0000313" key="4">
    <source>
        <dbReference type="EMBL" id="EFG05602.1"/>
    </source>
</evidence>
<comment type="similarity">
    <text evidence="1 2 3">Belongs to the peptidase S14 family.</text>
</comment>
<comment type="subunit">
    <text evidence="2">Fourteen ClpP subunits assemble into 2 heptameric rings which stack back to back to give a disk-like structure with a central cavity, resembling the structure of eukaryotic proteasomes.</text>
</comment>
<dbReference type="EMBL" id="CM000913">
    <property type="protein sequence ID" value="EFG05602.1"/>
    <property type="molecule type" value="Genomic_DNA"/>
</dbReference>
<dbReference type="MEROPS" id="S14.009"/>
<name>E2Q9I2_STRCL</name>
<dbReference type="AlphaFoldDB" id="E2Q9I2"/>
<dbReference type="GO" id="GO:0009368">
    <property type="term" value="C:endopeptidase Clp complex"/>
    <property type="evidence" value="ECO:0007669"/>
    <property type="project" value="TreeGrafter"/>
</dbReference>